<proteinExistence type="predicted"/>
<feature type="domain" description="ABC1 atypical kinase-like" evidence="2">
    <location>
        <begin position="2"/>
        <end position="36"/>
    </location>
</feature>
<feature type="region of interest" description="Disordered" evidence="1">
    <location>
        <begin position="30"/>
        <end position="59"/>
    </location>
</feature>
<evidence type="ECO:0000259" key="2">
    <source>
        <dbReference type="Pfam" id="PF03109"/>
    </source>
</evidence>
<organism evidence="3 4">
    <name type="scientific">Prunus armeniaca</name>
    <name type="common">Apricot</name>
    <name type="synonym">Armeniaca vulgaris</name>
    <dbReference type="NCBI Taxonomy" id="36596"/>
    <lineage>
        <taxon>Eukaryota</taxon>
        <taxon>Viridiplantae</taxon>
        <taxon>Streptophyta</taxon>
        <taxon>Embryophyta</taxon>
        <taxon>Tracheophyta</taxon>
        <taxon>Spermatophyta</taxon>
        <taxon>Magnoliopsida</taxon>
        <taxon>eudicotyledons</taxon>
        <taxon>Gunneridae</taxon>
        <taxon>Pentapetalae</taxon>
        <taxon>rosids</taxon>
        <taxon>fabids</taxon>
        <taxon>Rosales</taxon>
        <taxon>Rosaceae</taxon>
        <taxon>Amygdaloideae</taxon>
        <taxon>Amygdaleae</taxon>
        <taxon>Prunus</taxon>
    </lineage>
</organism>
<dbReference type="AlphaFoldDB" id="A0A6J5UH96"/>
<evidence type="ECO:0000256" key="1">
    <source>
        <dbReference type="SAM" id="MobiDB-lite"/>
    </source>
</evidence>
<gene>
    <name evidence="3" type="ORF">CURHAP_LOCUS24103</name>
</gene>
<protein>
    <recommendedName>
        <fullName evidence="2">ABC1 atypical kinase-like domain-containing protein</fullName>
    </recommendedName>
</protein>
<dbReference type="EMBL" id="CAEKDK010000003">
    <property type="protein sequence ID" value="CAB4275282.1"/>
    <property type="molecule type" value="Genomic_DNA"/>
</dbReference>
<dbReference type="InterPro" id="IPR004147">
    <property type="entry name" value="ABC1_dom"/>
</dbReference>
<accession>A0A6J5UH96</accession>
<evidence type="ECO:0000313" key="3">
    <source>
        <dbReference type="EMBL" id="CAB4275282.1"/>
    </source>
</evidence>
<sequence length="141" mass="15241">MKKTIERAFGRKLPECFDDFEEKPVASGSIAQVRGAGQQQKSKTNDGDENLSAIPRNNDPFCSPFENGRFRAGSKSSPTCCGAFGRERGGSFGFLRAELGEAVAKLSSGGDASAQTSFLKVEPVAYTRLAVRLYIFRHVGV</sequence>
<dbReference type="Pfam" id="PF03109">
    <property type="entry name" value="ABC1"/>
    <property type="match status" value="1"/>
</dbReference>
<dbReference type="Proteomes" id="UP000507222">
    <property type="component" value="Unassembled WGS sequence"/>
</dbReference>
<evidence type="ECO:0000313" key="4">
    <source>
        <dbReference type="Proteomes" id="UP000507222"/>
    </source>
</evidence>
<name>A0A6J5UH96_PRUAR</name>
<reference evidence="3 4" key="1">
    <citation type="submission" date="2020-05" db="EMBL/GenBank/DDBJ databases">
        <authorList>
            <person name="Campoy J."/>
            <person name="Schneeberger K."/>
            <person name="Spophaly S."/>
        </authorList>
    </citation>
    <scope>NUCLEOTIDE SEQUENCE [LARGE SCALE GENOMIC DNA]</scope>
    <source>
        <strain evidence="3">PruArmRojPasFocal</strain>
    </source>
</reference>